<comment type="subcellular location">
    <subcellularLocation>
        <location evidence="1">Cell membrane</location>
        <topology evidence="1">Multi-pass membrane protein</topology>
    </subcellularLocation>
</comment>
<dbReference type="OrthoDB" id="4332175at2"/>
<keyword evidence="4 6" id="KW-1133">Transmembrane helix</keyword>
<feature type="transmembrane region" description="Helical" evidence="6">
    <location>
        <begin position="118"/>
        <end position="136"/>
    </location>
</feature>
<accession>A0A2I0SSI9</accession>
<dbReference type="GO" id="GO:0005886">
    <property type="term" value="C:plasma membrane"/>
    <property type="evidence" value="ECO:0007669"/>
    <property type="project" value="UniProtKB-SubCell"/>
</dbReference>
<dbReference type="EMBL" id="PJOS01000016">
    <property type="protein sequence ID" value="PKT72888.1"/>
    <property type="molecule type" value="Genomic_DNA"/>
</dbReference>
<keyword evidence="2" id="KW-1003">Cell membrane</keyword>
<dbReference type="InterPro" id="IPR007208">
    <property type="entry name" value="MrpF/PhaF-like"/>
</dbReference>
<comment type="caution">
    <text evidence="7">The sequence shown here is derived from an EMBL/GenBank/DDBJ whole genome shotgun (WGS) entry which is preliminary data.</text>
</comment>
<gene>
    <name evidence="7" type="ORF">CW362_11365</name>
</gene>
<dbReference type="Pfam" id="PF04066">
    <property type="entry name" value="MrpF_PhaF"/>
    <property type="match status" value="1"/>
</dbReference>
<evidence type="ECO:0000256" key="3">
    <source>
        <dbReference type="ARBA" id="ARBA00022692"/>
    </source>
</evidence>
<evidence type="ECO:0000313" key="7">
    <source>
        <dbReference type="EMBL" id="PKT72888.1"/>
    </source>
</evidence>
<protein>
    <submittedName>
        <fullName evidence="7">Uncharacterized protein</fullName>
    </submittedName>
</protein>
<evidence type="ECO:0000256" key="5">
    <source>
        <dbReference type="ARBA" id="ARBA00023136"/>
    </source>
</evidence>
<keyword evidence="8" id="KW-1185">Reference proteome</keyword>
<reference evidence="7 8" key="1">
    <citation type="submission" date="2017-12" db="EMBL/GenBank/DDBJ databases">
        <title>Streptomyces populusis sp. nov., a novel endophytic actinobacterium isolated from stems of Populus adenopoda Maxim.</title>
        <authorList>
            <person name="Wang Z."/>
        </authorList>
    </citation>
    <scope>NUCLEOTIDE SEQUENCE [LARGE SCALE GENOMIC DNA]</scope>
    <source>
        <strain evidence="7 8">A249</strain>
    </source>
</reference>
<feature type="transmembrane region" description="Helical" evidence="6">
    <location>
        <begin position="61"/>
        <end position="81"/>
    </location>
</feature>
<dbReference type="AlphaFoldDB" id="A0A2I0SSI9"/>
<name>A0A2I0SSI9_9ACTN</name>
<dbReference type="Proteomes" id="UP000236178">
    <property type="component" value="Unassembled WGS sequence"/>
</dbReference>
<proteinExistence type="predicted"/>
<dbReference type="GO" id="GO:0015075">
    <property type="term" value="F:monoatomic ion transmembrane transporter activity"/>
    <property type="evidence" value="ECO:0007669"/>
    <property type="project" value="InterPro"/>
</dbReference>
<organism evidence="7 8">
    <name type="scientific">Streptomyces populi</name>
    <dbReference type="NCBI Taxonomy" id="2058924"/>
    <lineage>
        <taxon>Bacteria</taxon>
        <taxon>Bacillati</taxon>
        <taxon>Actinomycetota</taxon>
        <taxon>Actinomycetes</taxon>
        <taxon>Kitasatosporales</taxon>
        <taxon>Streptomycetaceae</taxon>
        <taxon>Streptomyces</taxon>
    </lineage>
</organism>
<feature type="transmembrane region" description="Helical" evidence="6">
    <location>
        <begin position="32"/>
        <end position="49"/>
    </location>
</feature>
<evidence type="ECO:0000256" key="6">
    <source>
        <dbReference type="SAM" id="Phobius"/>
    </source>
</evidence>
<evidence type="ECO:0000256" key="4">
    <source>
        <dbReference type="ARBA" id="ARBA00022989"/>
    </source>
</evidence>
<evidence type="ECO:0000313" key="8">
    <source>
        <dbReference type="Proteomes" id="UP000236178"/>
    </source>
</evidence>
<feature type="transmembrane region" description="Helical" evidence="6">
    <location>
        <begin position="93"/>
        <end position="111"/>
    </location>
</feature>
<evidence type="ECO:0000256" key="2">
    <source>
        <dbReference type="ARBA" id="ARBA00022475"/>
    </source>
</evidence>
<keyword evidence="5 6" id="KW-0472">Membrane</keyword>
<keyword evidence="3 6" id="KW-0812">Transmembrane</keyword>
<dbReference type="RefSeq" id="WP_103549264.1">
    <property type="nucleotide sequence ID" value="NZ_JBHJSK010000007.1"/>
</dbReference>
<evidence type="ECO:0000256" key="1">
    <source>
        <dbReference type="ARBA" id="ARBA00004651"/>
    </source>
</evidence>
<sequence length="153" mass="15800">MNAWLVCASLLLVAGLLPVVWGTARGPLGHRVVAQNCGTSVVCLVMLLLAQGYERPAYTDLALVLAVLGPVGTLVFARLLSGELDEEPRWGRAVTALTVAATAPVVIASCAATGPGRAAVKVVFIGVLLAAGNVIASRTLSGAHRNPTETRYD</sequence>